<dbReference type="RefSeq" id="WP_123739185.1">
    <property type="nucleotide sequence ID" value="NZ_CALFQU010000010.1"/>
</dbReference>
<evidence type="ECO:0000256" key="1">
    <source>
        <dbReference type="ARBA" id="ARBA00023125"/>
    </source>
</evidence>
<dbReference type="Proteomes" id="UP000275356">
    <property type="component" value="Unassembled WGS sequence"/>
</dbReference>
<gene>
    <name evidence="5" type="ORF">EDD28_1681</name>
</gene>
<dbReference type="SUPFAM" id="SSF46689">
    <property type="entry name" value="Homeodomain-like"/>
    <property type="match status" value="1"/>
</dbReference>
<reference evidence="5 6" key="1">
    <citation type="submission" date="2018-11" db="EMBL/GenBank/DDBJ databases">
        <title>Sequencing the genomes of 1000 actinobacteria strains.</title>
        <authorList>
            <person name="Klenk H.-P."/>
        </authorList>
    </citation>
    <scope>NUCLEOTIDE SEQUENCE [LARGE SCALE GENOMIC DNA]</scope>
    <source>
        <strain evidence="5 6">DSM 13521</strain>
    </source>
</reference>
<feature type="DNA-binding region" description="H-T-H motif" evidence="2">
    <location>
        <begin position="48"/>
        <end position="67"/>
    </location>
</feature>
<comment type="caution">
    <text evidence="5">The sequence shown here is derived from an EMBL/GenBank/DDBJ whole genome shotgun (WGS) entry which is preliminary data.</text>
</comment>
<dbReference type="Gene3D" id="1.10.357.10">
    <property type="entry name" value="Tetracycline Repressor, domain 2"/>
    <property type="match status" value="1"/>
</dbReference>
<dbReference type="InterPro" id="IPR036271">
    <property type="entry name" value="Tet_transcr_reg_TetR-rel_C_sf"/>
</dbReference>
<dbReference type="AlphaFoldDB" id="A0A3N2DBQ5"/>
<sequence>MSRVDVDAPTETSADGRARRWDSHRAARRTELTLAARRAVHHGGPDLSMDDIAAAIGTSKSIVYRYFSDRAGLQRAVGEAVLHDLGTALAEASREAATPEGALRAMVAVYLEMVAASPSVYVFVTGGAAIEAGDDEAPMRVLAHDAATLLVPSLADVLAATGRPVDLAPVWAAGVIGFVRGAADLVLARRPVDLTSFADAIADWLCHGTSQLPSAAPS</sequence>
<dbReference type="Pfam" id="PF00440">
    <property type="entry name" value="TetR_N"/>
    <property type="match status" value="1"/>
</dbReference>
<evidence type="ECO:0000256" key="3">
    <source>
        <dbReference type="SAM" id="MobiDB-lite"/>
    </source>
</evidence>
<dbReference type="PANTHER" id="PTHR30055:SF226">
    <property type="entry name" value="HTH-TYPE TRANSCRIPTIONAL REGULATOR PKSA"/>
    <property type="match status" value="1"/>
</dbReference>
<accession>A0A3N2DBQ5</accession>
<evidence type="ECO:0000256" key="2">
    <source>
        <dbReference type="PROSITE-ProRule" id="PRU00335"/>
    </source>
</evidence>
<dbReference type="InterPro" id="IPR050109">
    <property type="entry name" value="HTH-type_TetR-like_transc_reg"/>
</dbReference>
<dbReference type="InterPro" id="IPR009057">
    <property type="entry name" value="Homeodomain-like_sf"/>
</dbReference>
<feature type="domain" description="HTH tetR-type" evidence="4">
    <location>
        <begin position="25"/>
        <end position="85"/>
    </location>
</feature>
<dbReference type="PANTHER" id="PTHR30055">
    <property type="entry name" value="HTH-TYPE TRANSCRIPTIONAL REGULATOR RUTR"/>
    <property type="match status" value="1"/>
</dbReference>
<dbReference type="Pfam" id="PF19344">
    <property type="entry name" value="TetR_C_32"/>
    <property type="match status" value="1"/>
</dbReference>
<dbReference type="InterPro" id="IPR001647">
    <property type="entry name" value="HTH_TetR"/>
</dbReference>
<keyword evidence="6" id="KW-1185">Reference proteome</keyword>
<keyword evidence="1 2" id="KW-0238">DNA-binding</keyword>
<dbReference type="GO" id="GO:0003700">
    <property type="term" value="F:DNA-binding transcription factor activity"/>
    <property type="evidence" value="ECO:0007669"/>
    <property type="project" value="TreeGrafter"/>
</dbReference>
<dbReference type="OrthoDB" id="4542604at2"/>
<proteinExistence type="predicted"/>
<organism evidence="5 6">
    <name type="scientific">Salana multivorans</name>
    <dbReference type="NCBI Taxonomy" id="120377"/>
    <lineage>
        <taxon>Bacteria</taxon>
        <taxon>Bacillati</taxon>
        <taxon>Actinomycetota</taxon>
        <taxon>Actinomycetes</taxon>
        <taxon>Micrococcales</taxon>
        <taxon>Beutenbergiaceae</taxon>
        <taxon>Salana</taxon>
    </lineage>
</organism>
<dbReference type="GO" id="GO:0000976">
    <property type="term" value="F:transcription cis-regulatory region binding"/>
    <property type="evidence" value="ECO:0007669"/>
    <property type="project" value="TreeGrafter"/>
</dbReference>
<feature type="region of interest" description="Disordered" evidence="3">
    <location>
        <begin position="1"/>
        <end position="23"/>
    </location>
</feature>
<dbReference type="EMBL" id="RKHQ01000001">
    <property type="protein sequence ID" value="ROR97088.1"/>
    <property type="molecule type" value="Genomic_DNA"/>
</dbReference>
<name>A0A3N2DBQ5_9MICO</name>
<dbReference type="SUPFAM" id="SSF48498">
    <property type="entry name" value="Tetracyclin repressor-like, C-terminal domain"/>
    <property type="match status" value="1"/>
</dbReference>
<evidence type="ECO:0000259" key="4">
    <source>
        <dbReference type="PROSITE" id="PS50977"/>
    </source>
</evidence>
<protein>
    <submittedName>
        <fullName evidence="5">TetR family transcriptional regulator</fullName>
    </submittedName>
</protein>
<evidence type="ECO:0000313" key="5">
    <source>
        <dbReference type="EMBL" id="ROR97088.1"/>
    </source>
</evidence>
<dbReference type="PROSITE" id="PS50977">
    <property type="entry name" value="HTH_TETR_2"/>
    <property type="match status" value="1"/>
</dbReference>
<evidence type="ECO:0000313" key="6">
    <source>
        <dbReference type="Proteomes" id="UP000275356"/>
    </source>
</evidence>
<dbReference type="InterPro" id="IPR045823">
    <property type="entry name" value="TetR_C_32"/>
</dbReference>
<feature type="compositionally biased region" description="Basic and acidic residues" evidence="3">
    <location>
        <begin position="14"/>
        <end position="23"/>
    </location>
</feature>